<gene>
    <name evidence="2" type="ORF">H9Q80_03360</name>
</gene>
<proteinExistence type="predicted"/>
<keyword evidence="3" id="KW-1185">Reference proteome</keyword>
<feature type="domain" description="Immunity MXAN-0049 protein" evidence="1">
    <location>
        <begin position="13"/>
        <end position="200"/>
    </location>
</feature>
<dbReference type="KEGG" id="ehn:H9Q80_03360"/>
<reference evidence="2 3" key="1">
    <citation type="submission" date="2020-08" db="EMBL/GenBank/DDBJ databases">
        <authorList>
            <person name="Liu C."/>
            <person name="Sun Q."/>
        </authorList>
    </citation>
    <scope>NUCLEOTIDE SEQUENCE [LARGE SCALE GENOMIC DNA]</scope>
    <source>
        <strain evidence="2 3">NSJ-61</strain>
    </source>
</reference>
<protein>
    <recommendedName>
        <fullName evidence="1">Immunity MXAN-0049 protein domain-containing protein</fullName>
    </recommendedName>
</protein>
<accession>A0A7G9GQC5</accession>
<sequence length="202" mass="24436">MIYKLLFDADSEENRINKGTRTIFIDHTNTRDIEYPGIKKEFFDTIIFSENIIKDWPNVNLYYDSKVSDKEIDYLYNVISWPIIHERVKTVFELKNIEGITYYPVKLIDITSGKVNQNYYLMYINNFIDGYDMDKSEYKYNEEYDSYSFLPHATYLKKDVCNQYDIFRCKRFVIPIFVSEKIKQIIEENQWIGFDLRKQKES</sequence>
<dbReference type="InterPro" id="IPR012433">
    <property type="entry name" value="Imm11"/>
</dbReference>
<evidence type="ECO:0000313" key="3">
    <source>
        <dbReference type="Proteomes" id="UP000515856"/>
    </source>
</evidence>
<organism evidence="2 3">
    <name type="scientific">[Eubacterium] hominis</name>
    <dbReference type="NCBI Taxonomy" id="2764325"/>
    <lineage>
        <taxon>Bacteria</taxon>
        <taxon>Bacillati</taxon>
        <taxon>Bacillota</taxon>
        <taxon>Erysipelotrichia</taxon>
        <taxon>Erysipelotrichales</taxon>
        <taxon>Erysipelotrichaceae</taxon>
        <taxon>Amedibacillus</taxon>
    </lineage>
</organism>
<name>A0A7G9GQC5_9FIRM</name>
<evidence type="ECO:0000259" key="1">
    <source>
        <dbReference type="Pfam" id="PF07791"/>
    </source>
</evidence>
<dbReference type="Pfam" id="PF07791">
    <property type="entry name" value="Imm11"/>
    <property type="match status" value="1"/>
</dbReference>
<dbReference type="RefSeq" id="WP_117454936.1">
    <property type="nucleotide sequence ID" value="NZ_CP060636.1"/>
</dbReference>
<evidence type="ECO:0000313" key="2">
    <source>
        <dbReference type="EMBL" id="QNM13007.1"/>
    </source>
</evidence>
<dbReference type="AlphaFoldDB" id="A0A7G9GQC5"/>
<dbReference type="Proteomes" id="UP000515856">
    <property type="component" value="Chromosome"/>
</dbReference>
<dbReference type="EMBL" id="CP060636">
    <property type="protein sequence ID" value="QNM13007.1"/>
    <property type="molecule type" value="Genomic_DNA"/>
</dbReference>